<dbReference type="KEGG" id="mlj:MLAC_06150"/>
<proteinExistence type="predicted"/>
<dbReference type="PANTHER" id="PTHR47197">
    <property type="entry name" value="PROTEIN NIRF"/>
    <property type="match status" value="1"/>
</dbReference>
<reference evidence="2 3" key="1">
    <citation type="journal article" date="2019" name="Emerg. Microbes Infect.">
        <title>Comprehensive subspecies identification of 175 nontuberculous mycobacteria species based on 7547 genomic profiles.</title>
        <authorList>
            <person name="Matsumoto Y."/>
            <person name="Kinjo T."/>
            <person name="Motooka D."/>
            <person name="Nabeya D."/>
            <person name="Jung N."/>
            <person name="Uechi K."/>
            <person name="Horii T."/>
            <person name="Iida T."/>
            <person name="Fujita J."/>
            <person name="Nakamura S."/>
        </authorList>
    </citation>
    <scope>NUCLEOTIDE SEQUENCE [LARGE SCALE GENOMIC DNA]</scope>
    <source>
        <strain evidence="2 3">JCM 15657</strain>
    </source>
</reference>
<keyword evidence="3" id="KW-1185">Reference proteome</keyword>
<evidence type="ECO:0000313" key="3">
    <source>
        <dbReference type="Proteomes" id="UP000466396"/>
    </source>
</evidence>
<organism evidence="2 3">
    <name type="scientific">Mycobacterium lacus</name>
    <dbReference type="NCBI Taxonomy" id="169765"/>
    <lineage>
        <taxon>Bacteria</taxon>
        <taxon>Bacillati</taxon>
        <taxon>Actinomycetota</taxon>
        <taxon>Actinomycetes</taxon>
        <taxon>Mycobacteriales</taxon>
        <taxon>Mycobacteriaceae</taxon>
        <taxon>Mycobacterium</taxon>
    </lineage>
</organism>
<dbReference type="InterPro" id="IPR051200">
    <property type="entry name" value="Host-pathogen_enzymatic-act"/>
</dbReference>
<dbReference type="EMBL" id="AP022581">
    <property type="protein sequence ID" value="BBX95321.1"/>
    <property type="molecule type" value="Genomic_DNA"/>
</dbReference>
<protein>
    <recommendedName>
        <fullName evidence="4">YVTN family beta-propeller repeat protein</fullName>
    </recommendedName>
</protein>
<evidence type="ECO:0000313" key="2">
    <source>
        <dbReference type="EMBL" id="BBX95321.1"/>
    </source>
</evidence>
<feature type="compositionally biased region" description="Basic and acidic residues" evidence="1">
    <location>
        <begin position="10"/>
        <end position="22"/>
    </location>
</feature>
<dbReference type="PANTHER" id="PTHR47197:SF3">
    <property type="entry name" value="DIHYDRO-HEME D1 DEHYDROGENASE"/>
    <property type="match status" value="1"/>
</dbReference>
<dbReference type="NCBIfam" id="TIGR02276">
    <property type="entry name" value="beta_rpt_yvtn"/>
    <property type="match status" value="1"/>
</dbReference>
<dbReference type="InterPro" id="IPR011048">
    <property type="entry name" value="Haem_d1_sf"/>
</dbReference>
<dbReference type="Proteomes" id="UP000466396">
    <property type="component" value="Chromosome"/>
</dbReference>
<gene>
    <name evidence="2" type="ORF">MLAC_06150</name>
</gene>
<evidence type="ECO:0008006" key="4">
    <source>
        <dbReference type="Google" id="ProtNLM"/>
    </source>
</evidence>
<dbReference type="InterPro" id="IPR015943">
    <property type="entry name" value="WD40/YVTN_repeat-like_dom_sf"/>
</dbReference>
<sequence>MASVSPQRDVNGRKAARDDHDEQAFEIRTAPVVQIPVHNGPISGIATSSDGGRLMVTNYGRDSVSVVDTDTCRVVATVADVDEPFAIAAGPAATDRAYVSTVSTAYDAIDVIDLSTNAVIASHPLALSVSDLAVSPDGKYVYASRNGVRAADVAVLDTTTGQVLDVAETSRAPGITTECVRVSPDGDRVYVGTNGPSGGQVVVIETRAPSGRDGRARWRRKKGPGRSGTPCGRTALSVVDTIEIGAAVRDVALSPDGAVAYVASCGPDLGALVDVIDTRTKEVTATCKVGEVGGLLTGLTLSADGDRAYLVSHDCITVLCTLTHDVIGTVRVAKRPSCVVESPDGQYLYVADYSGTVTVAPVASTMAPGIEWTVPELPRREAALV</sequence>
<accession>A0A7I7NI39</accession>
<feature type="region of interest" description="Disordered" evidence="1">
    <location>
        <begin position="1"/>
        <end position="22"/>
    </location>
</feature>
<dbReference type="AlphaFoldDB" id="A0A7I7NI39"/>
<dbReference type="SUPFAM" id="SSF51004">
    <property type="entry name" value="C-terminal (heme d1) domain of cytochrome cd1-nitrite reductase"/>
    <property type="match status" value="1"/>
</dbReference>
<evidence type="ECO:0000256" key="1">
    <source>
        <dbReference type="SAM" id="MobiDB-lite"/>
    </source>
</evidence>
<dbReference type="Gene3D" id="2.130.10.10">
    <property type="entry name" value="YVTN repeat-like/Quinoprotein amine dehydrogenase"/>
    <property type="match status" value="2"/>
</dbReference>
<dbReference type="InterPro" id="IPR011964">
    <property type="entry name" value="YVTN_b-propeller_repeat"/>
</dbReference>
<name>A0A7I7NI39_9MYCO</name>